<comment type="caution">
    <text evidence="2">The sequence shown here is derived from an EMBL/GenBank/DDBJ whole genome shotgun (WGS) entry which is preliminary data.</text>
</comment>
<keyword evidence="1" id="KW-0812">Transmembrane</keyword>
<evidence type="ECO:0000313" key="3">
    <source>
        <dbReference type="Proteomes" id="UP001347796"/>
    </source>
</evidence>
<keyword evidence="3" id="KW-1185">Reference proteome</keyword>
<protein>
    <recommendedName>
        <fullName evidence="4">Transmembrane protein</fullName>
    </recommendedName>
</protein>
<feature type="transmembrane region" description="Helical" evidence="1">
    <location>
        <begin position="215"/>
        <end position="235"/>
    </location>
</feature>
<feature type="transmembrane region" description="Helical" evidence="1">
    <location>
        <begin position="82"/>
        <end position="105"/>
    </location>
</feature>
<evidence type="ECO:0000256" key="1">
    <source>
        <dbReference type="SAM" id="Phobius"/>
    </source>
</evidence>
<keyword evidence="1" id="KW-1133">Transmembrane helix</keyword>
<dbReference type="EMBL" id="JAZGQO010000008">
    <property type="protein sequence ID" value="KAK6178964.1"/>
    <property type="molecule type" value="Genomic_DNA"/>
</dbReference>
<dbReference type="Proteomes" id="UP001347796">
    <property type="component" value="Unassembled WGS sequence"/>
</dbReference>
<gene>
    <name evidence="2" type="ORF">SNE40_011431</name>
</gene>
<sequence>MQDINRSTDSCRDRDLLDVLLQKTDEPRSDAGSRISALLARTNGNLSRPSSFSRRSLNLSRQSLDADSRISLSETDNSVVKFIYSLAVLSIASLVLSALSLQILISLVELDCDYRNITNDGMLNSTTTYTLVYEATTSLATLVIGLDLCCLMVCSMQLFFTAKILRTYEGSERAFKYLKECASSRFIAVFSFFLSIPAYMVALALYIVMKFRSTAALACTVILGISLLFCILSVMQNTYHWRVEKSRSDDGLPVYDGRTSRNRTVAMAINRNELSTLV</sequence>
<feature type="transmembrane region" description="Helical" evidence="1">
    <location>
        <begin position="139"/>
        <end position="165"/>
    </location>
</feature>
<dbReference type="AlphaFoldDB" id="A0AAN8PLM5"/>
<keyword evidence="1" id="KW-0472">Membrane</keyword>
<accession>A0AAN8PLM5</accession>
<dbReference type="InterPro" id="IPR029201">
    <property type="entry name" value="Jiraiya"/>
</dbReference>
<evidence type="ECO:0000313" key="2">
    <source>
        <dbReference type="EMBL" id="KAK6178964.1"/>
    </source>
</evidence>
<evidence type="ECO:0008006" key="4">
    <source>
        <dbReference type="Google" id="ProtNLM"/>
    </source>
</evidence>
<dbReference type="Pfam" id="PF15038">
    <property type="entry name" value="Jiraiya"/>
    <property type="match status" value="1"/>
</dbReference>
<feature type="transmembrane region" description="Helical" evidence="1">
    <location>
        <begin position="186"/>
        <end position="209"/>
    </location>
</feature>
<reference evidence="2 3" key="1">
    <citation type="submission" date="2024-01" db="EMBL/GenBank/DDBJ databases">
        <title>The genome of the rayed Mediterranean limpet Patella caerulea (Linnaeus, 1758).</title>
        <authorList>
            <person name="Anh-Thu Weber A."/>
            <person name="Halstead-Nussloch G."/>
        </authorList>
    </citation>
    <scope>NUCLEOTIDE SEQUENCE [LARGE SCALE GENOMIC DNA]</scope>
    <source>
        <strain evidence="2">AATW-2023a</strain>
        <tissue evidence="2">Whole specimen</tissue>
    </source>
</reference>
<name>A0AAN8PLM5_PATCE</name>
<organism evidence="2 3">
    <name type="scientific">Patella caerulea</name>
    <name type="common">Rayed Mediterranean limpet</name>
    <dbReference type="NCBI Taxonomy" id="87958"/>
    <lineage>
        <taxon>Eukaryota</taxon>
        <taxon>Metazoa</taxon>
        <taxon>Spiralia</taxon>
        <taxon>Lophotrochozoa</taxon>
        <taxon>Mollusca</taxon>
        <taxon>Gastropoda</taxon>
        <taxon>Patellogastropoda</taxon>
        <taxon>Patelloidea</taxon>
        <taxon>Patellidae</taxon>
        <taxon>Patella</taxon>
    </lineage>
</organism>
<dbReference type="PANTHER" id="PTHR39947">
    <property type="entry name" value="IP19862P"/>
    <property type="match status" value="1"/>
</dbReference>
<dbReference type="PANTHER" id="PTHR39947:SF1">
    <property type="entry name" value="IP19862P"/>
    <property type="match status" value="1"/>
</dbReference>
<proteinExistence type="predicted"/>